<evidence type="ECO:0000313" key="5">
    <source>
        <dbReference type="EMBL" id="GAG41257.1"/>
    </source>
</evidence>
<dbReference type="Pfam" id="PF01979">
    <property type="entry name" value="Amidohydro_1"/>
    <property type="match status" value="1"/>
</dbReference>
<evidence type="ECO:0000256" key="1">
    <source>
        <dbReference type="ARBA" id="ARBA00001947"/>
    </source>
</evidence>
<accession>X0Y1M2</accession>
<dbReference type="PANTHER" id="PTHR43668">
    <property type="entry name" value="ALLANTOINASE"/>
    <property type="match status" value="1"/>
</dbReference>
<dbReference type="GO" id="GO:0005737">
    <property type="term" value="C:cytoplasm"/>
    <property type="evidence" value="ECO:0007669"/>
    <property type="project" value="TreeGrafter"/>
</dbReference>
<evidence type="ECO:0000256" key="3">
    <source>
        <dbReference type="ARBA" id="ARBA00022801"/>
    </source>
</evidence>
<dbReference type="InterPro" id="IPR002195">
    <property type="entry name" value="Dihydroorotase_CS"/>
</dbReference>
<gene>
    <name evidence="5" type="ORF">S01H1_62461</name>
</gene>
<feature type="domain" description="Amidohydrolase-related" evidence="4">
    <location>
        <begin position="42"/>
        <end position="180"/>
    </location>
</feature>
<dbReference type="EMBL" id="BARS01041026">
    <property type="protein sequence ID" value="GAG41257.1"/>
    <property type="molecule type" value="Genomic_DNA"/>
</dbReference>
<dbReference type="GO" id="GO:0046872">
    <property type="term" value="F:metal ion binding"/>
    <property type="evidence" value="ECO:0007669"/>
    <property type="project" value="UniProtKB-KW"/>
</dbReference>
<dbReference type="InterPro" id="IPR032466">
    <property type="entry name" value="Metal_Hydrolase"/>
</dbReference>
<comment type="cofactor">
    <cofactor evidence="1">
        <name>Zn(2+)</name>
        <dbReference type="ChEBI" id="CHEBI:29105"/>
    </cofactor>
</comment>
<dbReference type="PROSITE" id="PS00483">
    <property type="entry name" value="DIHYDROOROTASE_2"/>
    <property type="match status" value="1"/>
</dbReference>
<protein>
    <recommendedName>
        <fullName evidence="4">Amidohydrolase-related domain-containing protein</fullName>
    </recommendedName>
</protein>
<organism evidence="5">
    <name type="scientific">marine sediment metagenome</name>
    <dbReference type="NCBI Taxonomy" id="412755"/>
    <lineage>
        <taxon>unclassified sequences</taxon>
        <taxon>metagenomes</taxon>
        <taxon>ecological metagenomes</taxon>
    </lineage>
</organism>
<dbReference type="Gene3D" id="3.20.20.140">
    <property type="entry name" value="Metal-dependent hydrolases"/>
    <property type="match status" value="1"/>
</dbReference>
<sequence>IRKAKNTGIKVTAEVTPHHLAISDEGITDFNTNTKVNPPFRGKEDIELLKESLRDNTIDVIATDHAPHTVEEKERDYEEAPFGIIGLETALSLVLREVVEKKVLSLMQAIARLTVNPARILGIDRGEIREEVKANITIFDPGKSWLVREEEFLSQSSNSPFLGWKLPGKVEWTIIGGKVVYRSEK</sequence>
<dbReference type="InterPro" id="IPR006680">
    <property type="entry name" value="Amidohydro-rel"/>
</dbReference>
<dbReference type="AlphaFoldDB" id="X0Y1M2"/>
<dbReference type="SUPFAM" id="SSF51338">
    <property type="entry name" value="Composite domain of metallo-dependent hydrolases"/>
    <property type="match status" value="1"/>
</dbReference>
<dbReference type="GO" id="GO:0004038">
    <property type="term" value="F:allantoinase activity"/>
    <property type="evidence" value="ECO:0007669"/>
    <property type="project" value="TreeGrafter"/>
</dbReference>
<evidence type="ECO:0000259" key="4">
    <source>
        <dbReference type="Pfam" id="PF01979"/>
    </source>
</evidence>
<dbReference type="InterPro" id="IPR011059">
    <property type="entry name" value="Metal-dep_hydrolase_composite"/>
</dbReference>
<proteinExistence type="predicted"/>
<reference evidence="5" key="1">
    <citation type="journal article" date="2014" name="Front. Microbiol.">
        <title>High frequency of phylogenetically diverse reductive dehalogenase-homologous genes in deep subseafloor sedimentary metagenomes.</title>
        <authorList>
            <person name="Kawai M."/>
            <person name="Futagami T."/>
            <person name="Toyoda A."/>
            <person name="Takaki Y."/>
            <person name="Nishi S."/>
            <person name="Hori S."/>
            <person name="Arai W."/>
            <person name="Tsubouchi T."/>
            <person name="Morono Y."/>
            <person name="Uchiyama I."/>
            <person name="Ito T."/>
            <person name="Fujiyama A."/>
            <person name="Inagaki F."/>
            <person name="Takami H."/>
        </authorList>
    </citation>
    <scope>NUCLEOTIDE SEQUENCE</scope>
    <source>
        <strain evidence="5">Expedition CK06-06</strain>
    </source>
</reference>
<dbReference type="PANTHER" id="PTHR43668:SF2">
    <property type="entry name" value="ALLANTOINASE"/>
    <property type="match status" value="1"/>
</dbReference>
<comment type="caution">
    <text evidence="5">The sequence shown here is derived from an EMBL/GenBank/DDBJ whole genome shotgun (WGS) entry which is preliminary data.</text>
</comment>
<name>X0Y1M2_9ZZZZ</name>
<dbReference type="SUPFAM" id="SSF51556">
    <property type="entry name" value="Metallo-dependent hydrolases"/>
    <property type="match status" value="1"/>
</dbReference>
<evidence type="ECO:0000256" key="2">
    <source>
        <dbReference type="ARBA" id="ARBA00022723"/>
    </source>
</evidence>
<feature type="non-terminal residue" evidence="5">
    <location>
        <position position="1"/>
    </location>
</feature>
<dbReference type="GO" id="GO:0006145">
    <property type="term" value="P:purine nucleobase catabolic process"/>
    <property type="evidence" value="ECO:0007669"/>
    <property type="project" value="TreeGrafter"/>
</dbReference>
<keyword evidence="2" id="KW-0479">Metal-binding</keyword>
<keyword evidence="3" id="KW-0378">Hydrolase</keyword>
<dbReference type="InterPro" id="IPR050138">
    <property type="entry name" value="DHOase/Allantoinase_Hydrolase"/>
</dbReference>